<proteinExistence type="predicted"/>
<dbReference type="HOGENOM" id="CLU_2527088_0_0_1"/>
<dbReference type="GeneID" id="18241462"/>
<evidence type="ECO:0000313" key="1">
    <source>
        <dbReference type="EMBL" id="EGF76343.1"/>
    </source>
</evidence>
<dbReference type="AlphaFoldDB" id="F4PEU1"/>
<dbReference type="Proteomes" id="UP000007241">
    <property type="component" value="Unassembled WGS sequence"/>
</dbReference>
<protein>
    <submittedName>
        <fullName evidence="1">Expressed protein</fullName>
    </submittedName>
</protein>
<organism evidence="1 2">
    <name type="scientific">Batrachochytrium dendrobatidis (strain JAM81 / FGSC 10211)</name>
    <name type="common">Frog chytrid fungus</name>
    <dbReference type="NCBI Taxonomy" id="684364"/>
    <lineage>
        <taxon>Eukaryota</taxon>
        <taxon>Fungi</taxon>
        <taxon>Fungi incertae sedis</taxon>
        <taxon>Chytridiomycota</taxon>
        <taxon>Chytridiomycota incertae sedis</taxon>
        <taxon>Chytridiomycetes</taxon>
        <taxon>Rhizophydiales</taxon>
        <taxon>Rhizophydiales incertae sedis</taxon>
        <taxon>Batrachochytrium</taxon>
    </lineage>
</organism>
<accession>F4PEU1</accession>
<evidence type="ECO:0000313" key="2">
    <source>
        <dbReference type="Proteomes" id="UP000007241"/>
    </source>
</evidence>
<dbReference type="RefSeq" id="XP_006683089.1">
    <property type="nucleotide sequence ID" value="XM_006683026.1"/>
</dbReference>
<dbReference type="EMBL" id="GL882898">
    <property type="protein sequence ID" value="EGF76343.1"/>
    <property type="molecule type" value="Genomic_DNA"/>
</dbReference>
<sequence>MTFGRGPLVLGTFGRGPWDMVHLDMVLPHPILRSLGRGLRTPLSFGHGPWTPCLWTSSSDISHPSHSPSTHTSRYGVCLVSVII</sequence>
<reference evidence="1 2" key="1">
    <citation type="submission" date="2009-12" db="EMBL/GenBank/DDBJ databases">
        <title>The draft genome of Batrachochytrium dendrobatidis.</title>
        <authorList>
            <consortium name="US DOE Joint Genome Institute (JGI-PGF)"/>
            <person name="Kuo A."/>
            <person name="Salamov A."/>
            <person name="Schmutz J."/>
            <person name="Lucas S."/>
            <person name="Pitluck S."/>
            <person name="Rosenblum E."/>
            <person name="Stajich J."/>
            <person name="Eisen M."/>
            <person name="Grigoriev I.V."/>
        </authorList>
    </citation>
    <scope>NUCLEOTIDE SEQUENCE [LARGE SCALE GENOMIC DNA]</scope>
    <source>
        <strain evidence="2">JAM81 / FGSC 10211</strain>
    </source>
</reference>
<keyword evidence="2" id="KW-1185">Reference proteome</keyword>
<gene>
    <name evidence="1" type="ORF">BATDEDRAFT_37576</name>
</gene>
<name>F4PEU1_BATDJ</name>
<dbReference type="InParanoid" id="F4PEU1"/>